<feature type="domain" description="Fe2OG dioxygenase" evidence="7">
    <location>
        <begin position="222"/>
        <end position="331"/>
    </location>
</feature>
<keyword evidence="4" id="KW-0560">Oxidoreductase</keyword>
<feature type="region of interest" description="Disordered" evidence="6">
    <location>
        <begin position="24"/>
        <end position="47"/>
    </location>
</feature>
<comment type="cofactor">
    <cofactor evidence="1">
        <name>L-ascorbate</name>
        <dbReference type="ChEBI" id="CHEBI:38290"/>
    </cofactor>
</comment>
<evidence type="ECO:0000256" key="5">
    <source>
        <dbReference type="ARBA" id="ARBA00023004"/>
    </source>
</evidence>
<gene>
    <name evidence="8" type="ORF">AK812_SmicGene12076</name>
</gene>
<evidence type="ECO:0000313" key="8">
    <source>
        <dbReference type="EMBL" id="OLQ04812.1"/>
    </source>
</evidence>
<dbReference type="Proteomes" id="UP000186817">
    <property type="component" value="Unassembled WGS sequence"/>
</dbReference>
<keyword evidence="3" id="KW-0223">Dioxygenase</keyword>
<dbReference type="Pfam" id="PF13640">
    <property type="entry name" value="2OG-FeII_Oxy_3"/>
    <property type="match status" value="1"/>
</dbReference>
<comment type="caution">
    <text evidence="8">The sequence shown here is derived from an EMBL/GenBank/DDBJ whole genome shotgun (WGS) entry which is preliminary data.</text>
</comment>
<dbReference type="GO" id="GO:0005506">
    <property type="term" value="F:iron ion binding"/>
    <property type="evidence" value="ECO:0007669"/>
    <property type="project" value="InterPro"/>
</dbReference>
<dbReference type="GO" id="GO:0004656">
    <property type="term" value="F:procollagen-proline 4-dioxygenase activity"/>
    <property type="evidence" value="ECO:0007669"/>
    <property type="project" value="TreeGrafter"/>
</dbReference>
<dbReference type="InterPro" id="IPR006620">
    <property type="entry name" value="Pro_4_hyd_alph"/>
</dbReference>
<evidence type="ECO:0000256" key="2">
    <source>
        <dbReference type="ARBA" id="ARBA00022723"/>
    </source>
</evidence>
<dbReference type="PANTHER" id="PTHR10869">
    <property type="entry name" value="PROLYL 4-HYDROXYLASE ALPHA SUBUNIT"/>
    <property type="match status" value="1"/>
</dbReference>
<dbReference type="SMART" id="SM00702">
    <property type="entry name" value="P4Hc"/>
    <property type="match status" value="1"/>
</dbReference>
<protein>
    <submittedName>
        <fullName evidence="8">Putative prolyl 4-hydroxylase</fullName>
    </submittedName>
</protein>
<dbReference type="Gene3D" id="2.60.120.620">
    <property type="entry name" value="q2cbj1_9rhob like domain"/>
    <property type="match status" value="1"/>
</dbReference>
<evidence type="ECO:0000256" key="3">
    <source>
        <dbReference type="ARBA" id="ARBA00022964"/>
    </source>
</evidence>
<dbReference type="PANTHER" id="PTHR10869:SF246">
    <property type="entry name" value="TRANSMEMBRANE PROLYL 4-HYDROXYLASE"/>
    <property type="match status" value="1"/>
</dbReference>
<dbReference type="InterPro" id="IPR044862">
    <property type="entry name" value="Pro_4_hyd_alph_FE2OG_OXY"/>
</dbReference>
<reference evidence="8 9" key="1">
    <citation type="submission" date="2016-02" db="EMBL/GenBank/DDBJ databases">
        <title>Genome analysis of coral dinoflagellate symbionts highlights evolutionary adaptations to a symbiotic lifestyle.</title>
        <authorList>
            <person name="Aranda M."/>
            <person name="Li Y."/>
            <person name="Liew Y.J."/>
            <person name="Baumgarten S."/>
            <person name="Simakov O."/>
            <person name="Wilson M."/>
            <person name="Piel J."/>
            <person name="Ashoor H."/>
            <person name="Bougouffa S."/>
            <person name="Bajic V.B."/>
            <person name="Ryu T."/>
            <person name="Ravasi T."/>
            <person name="Bayer T."/>
            <person name="Micklem G."/>
            <person name="Kim H."/>
            <person name="Bhak J."/>
            <person name="Lajeunesse T.C."/>
            <person name="Voolstra C.R."/>
        </authorList>
    </citation>
    <scope>NUCLEOTIDE SEQUENCE [LARGE SCALE GENOMIC DNA]</scope>
    <source>
        <strain evidence="8 9">CCMP2467</strain>
    </source>
</reference>
<organism evidence="8 9">
    <name type="scientific">Symbiodinium microadriaticum</name>
    <name type="common">Dinoflagellate</name>
    <name type="synonym">Zooxanthella microadriatica</name>
    <dbReference type="NCBI Taxonomy" id="2951"/>
    <lineage>
        <taxon>Eukaryota</taxon>
        <taxon>Sar</taxon>
        <taxon>Alveolata</taxon>
        <taxon>Dinophyceae</taxon>
        <taxon>Suessiales</taxon>
        <taxon>Symbiodiniaceae</taxon>
        <taxon>Symbiodinium</taxon>
    </lineage>
</organism>
<evidence type="ECO:0000313" key="9">
    <source>
        <dbReference type="Proteomes" id="UP000186817"/>
    </source>
</evidence>
<evidence type="ECO:0000256" key="6">
    <source>
        <dbReference type="SAM" id="MobiDB-lite"/>
    </source>
</evidence>
<dbReference type="GO" id="GO:0031418">
    <property type="term" value="F:L-ascorbic acid binding"/>
    <property type="evidence" value="ECO:0007669"/>
    <property type="project" value="InterPro"/>
</dbReference>
<dbReference type="GO" id="GO:0005783">
    <property type="term" value="C:endoplasmic reticulum"/>
    <property type="evidence" value="ECO:0007669"/>
    <property type="project" value="TreeGrafter"/>
</dbReference>
<dbReference type="InterPro" id="IPR045054">
    <property type="entry name" value="P4HA-like"/>
</dbReference>
<proteinExistence type="predicted"/>
<accession>A0A1Q9EBN8</accession>
<dbReference type="InterPro" id="IPR005123">
    <property type="entry name" value="Oxoglu/Fe-dep_dioxygenase_dom"/>
</dbReference>
<dbReference type="EMBL" id="LSRX01000200">
    <property type="protein sequence ID" value="OLQ04812.1"/>
    <property type="molecule type" value="Genomic_DNA"/>
</dbReference>
<keyword evidence="2" id="KW-0479">Metal-binding</keyword>
<evidence type="ECO:0000256" key="1">
    <source>
        <dbReference type="ARBA" id="ARBA00001961"/>
    </source>
</evidence>
<evidence type="ECO:0000259" key="7">
    <source>
        <dbReference type="PROSITE" id="PS51471"/>
    </source>
</evidence>
<dbReference type="AlphaFoldDB" id="A0A1Q9EBN8"/>
<dbReference type="OrthoDB" id="432728at2759"/>
<sequence length="556" mass="61232">MLLLAPNRLELDRSVWNLSRLLSKRSSPPPVLEARRGLQQEDRLPRSSSVSRGAARLVATAGSVLLGLSLGSAPRVAITSRTARRCLVLRHDAKVELPAPRHVQLDDARVAIRKLTQDGELEVSLLQGLFQQAELQELVRVCEARNGFQASLQRTSSGEFRKDRMRTSSSCPMLWPLFTPPERVLQLRKENASLAAAVEEELAAVLSASKRCAEVIGVDPARVEPLQLIRYAPGQYYRPHMDTHEEPRRMSSYAGEQRSHTLLVFMSDIPEEDGGGHLHFPELGLRILPRAGDAVLWPNLTDEGVPNPQALHEGVAPRTCEKIAMNVWVAERPFTLESIATWQQRQNEEKAVAAAAASTWLVNLVDYDVEVMAFVSDGVDELAVAAGAARADLVGKGPELLVLGLRCSSTGCCRVPFSVQKGDLLSRADDTVALCLAQMASAVLRRGDMAPSSGGIGYLYFFFPRQLRRMQRALQDEDQCALLRGAEPSCDCGLVEGWAGDPSARCDRERRHGRTRLPTGDSGCSLEASTTCDTSDGARLDLKCLDQRWRLKTFQR</sequence>
<name>A0A1Q9EBN8_SYMMI</name>
<evidence type="ECO:0000256" key="4">
    <source>
        <dbReference type="ARBA" id="ARBA00023002"/>
    </source>
</evidence>
<keyword evidence="5" id="KW-0408">Iron</keyword>
<keyword evidence="9" id="KW-1185">Reference proteome</keyword>
<feature type="compositionally biased region" description="Basic and acidic residues" evidence="6">
    <location>
        <begin position="33"/>
        <end position="45"/>
    </location>
</feature>
<dbReference type="PROSITE" id="PS51471">
    <property type="entry name" value="FE2OG_OXY"/>
    <property type="match status" value="1"/>
</dbReference>